<dbReference type="AlphaFoldDB" id="A0A0A9QNA6"/>
<accession>A0A0A9QNA6</accession>
<organism evidence="1">
    <name type="scientific">Arundo donax</name>
    <name type="common">Giant reed</name>
    <name type="synonym">Donax arundinaceus</name>
    <dbReference type="NCBI Taxonomy" id="35708"/>
    <lineage>
        <taxon>Eukaryota</taxon>
        <taxon>Viridiplantae</taxon>
        <taxon>Streptophyta</taxon>
        <taxon>Embryophyta</taxon>
        <taxon>Tracheophyta</taxon>
        <taxon>Spermatophyta</taxon>
        <taxon>Magnoliopsida</taxon>
        <taxon>Liliopsida</taxon>
        <taxon>Poales</taxon>
        <taxon>Poaceae</taxon>
        <taxon>PACMAD clade</taxon>
        <taxon>Arundinoideae</taxon>
        <taxon>Arundineae</taxon>
        <taxon>Arundo</taxon>
    </lineage>
</organism>
<reference evidence="1" key="2">
    <citation type="journal article" date="2015" name="Data Brief">
        <title>Shoot transcriptome of the giant reed, Arundo donax.</title>
        <authorList>
            <person name="Barrero R.A."/>
            <person name="Guerrero F.D."/>
            <person name="Moolhuijzen P."/>
            <person name="Goolsby J.A."/>
            <person name="Tidwell J."/>
            <person name="Bellgard S.E."/>
            <person name="Bellgard M.I."/>
        </authorList>
    </citation>
    <scope>NUCLEOTIDE SEQUENCE</scope>
    <source>
        <tissue evidence="1">Shoot tissue taken approximately 20 cm above the soil surface</tissue>
    </source>
</reference>
<sequence>MHKLFNDQVHCVKYFYYFLSSKKKNHGMKYFKWCSAGVASHKKRSFRKTCEI</sequence>
<protein>
    <submittedName>
        <fullName evidence="1">Uncharacterized protein</fullName>
    </submittedName>
</protein>
<name>A0A0A9QNA6_ARUDO</name>
<proteinExistence type="predicted"/>
<dbReference type="EMBL" id="GBRH01162253">
    <property type="protein sequence ID" value="JAE35643.1"/>
    <property type="molecule type" value="Transcribed_RNA"/>
</dbReference>
<reference evidence="1" key="1">
    <citation type="submission" date="2014-09" db="EMBL/GenBank/DDBJ databases">
        <authorList>
            <person name="Magalhaes I.L.F."/>
            <person name="Oliveira U."/>
            <person name="Santos F.R."/>
            <person name="Vidigal T.H.D.A."/>
            <person name="Brescovit A.D."/>
            <person name="Santos A.J."/>
        </authorList>
    </citation>
    <scope>NUCLEOTIDE SEQUENCE</scope>
    <source>
        <tissue evidence="1">Shoot tissue taken approximately 20 cm above the soil surface</tissue>
    </source>
</reference>
<evidence type="ECO:0000313" key="1">
    <source>
        <dbReference type="EMBL" id="JAE35643.1"/>
    </source>
</evidence>